<sequence length="56" mass="6506">MVDMLSVSIRFRLFPSFLHTESICSVHLKLQSKLTSKKTVFFLEVTTVLHRVKIRG</sequence>
<dbReference type="EMBL" id="CAKOFQ010006671">
    <property type="protein sequence ID" value="CAH1957502.1"/>
    <property type="molecule type" value="Genomic_DNA"/>
</dbReference>
<keyword evidence="2" id="KW-1185">Reference proteome</keyword>
<protein>
    <submittedName>
        <fullName evidence="1">Uncharacterized protein</fullName>
    </submittedName>
</protein>
<reference evidence="1" key="1">
    <citation type="submission" date="2022-03" db="EMBL/GenBank/DDBJ databases">
        <authorList>
            <person name="Sayadi A."/>
        </authorList>
    </citation>
    <scope>NUCLEOTIDE SEQUENCE</scope>
</reference>
<evidence type="ECO:0000313" key="1">
    <source>
        <dbReference type="EMBL" id="CAH1957502.1"/>
    </source>
</evidence>
<evidence type="ECO:0000313" key="2">
    <source>
        <dbReference type="Proteomes" id="UP001152888"/>
    </source>
</evidence>
<name>A0A9P0NSS0_ACAOB</name>
<proteinExistence type="predicted"/>
<dbReference type="AlphaFoldDB" id="A0A9P0NSS0"/>
<comment type="caution">
    <text evidence="1">The sequence shown here is derived from an EMBL/GenBank/DDBJ whole genome shotgun (WGS) entry which is preliminary data.</text>
</comment>
<accession>A0A9P0NSS0</accession>
<dbReference type="Proteomes" id="UP001152888">
    <property type="component" value="Unassembled WGS sequence"/>
</dbReference>
<gene>
    <name evidence="1" type="ORF">ACAOBT_LOCUS2130</name>
</gene>
<organism evidence="1 2">
    <name type="scientific">Acanthoscelides obtectus</name>
    <name type="common">Bean weevil</name>
    <name type="synonym">Bruchus obtectus</name>
    <dbReference type="NCBI Taxonomy" id="200917"/>
    <lineage>
        <taxon>Eukaryota</taxon>
        <taxon>Metazoa</taxon>
        <taxon>Ecdysozoa</taxon>
        <taxon>Arthropoda</taxon>
        <taxon>Hexapoda</taxon>
        <taxon>Insecta</taxon>
        <taxon>Pterygota</taxon>
        <taxon>Neoptera</taxon>
        <taxon>Endopterygota</taxon>
        <taxon>Coleoptera</taxon>
        <taxon>Polyphaga</taxon>
        <taxon>Cucujiformia</taxon>
        <taxon>Chrysomeloidea</taxon>
        <taxon>Chrysomelidae</taxon>
        <taxon>Bruchinae</taxon>
        <taxon>Bruchini</taxon>
        <taxon>Acanthoscelides</taxon>
    </lineage>
</organism>